<name>A0ACD1BGN7_9CLOT</name>
<dbReference type="EMBL" id="CP051755">
    <property type="protein sequence ID" value="QPJ86626.1"/>
    <property type="molecule type" value="Genomic_DNA"/>
</dbReference>
<evidence type="ECO:0000313" key="2">
    <source>
        <dbReference type="Proteomes" id="UP000594603"/>
    </source>
</evidence>
<evidence type="ECO:0000313" key="1">
    <source>
        <dbReference type="EMBL" id="QPJ86626.1"/>
    </source>
</evidence>
<protein>
    <submittedName>
        <fullName evidence="1">Uncharacterized protein</fullName>
    </submittedName>
</protein>
<reference evidence="1" key="1">
    <citation type="submission" date="2020-04" db="EMBL/GenBank/DDBJ databases">
        <title>A novel bacterium ('Candidatus Sarcina troglodytae' sp. nov.) linked to a protracted, uniformly lethal epizootic among sanctuary western chimpanzees (Pan troglodytes verus) in Sierra Leone.</title>
        <authorList>
            <person name="Owens L.A."/>
            <person name="Colitti B."/>
            <person name="Hirji I."/>
            <person name="Pizaro A."/>
            <person name="Jaffe J.E."/>
            <person name="Moittie S."/>
            <person name="Bishop-Lilly K.A."/>
            <person name="Estrella L.A."/>
            <person name="Voegtly L.J."/>
            <person name="Kuhn J.H."/>
            <person name="Suen G."/>
            <person name="Deblois C.L."/>
            <person name="Dunn C."/>
            <person name="Juan-Salles C."/>
            <person name="Goldberg T.L."/>
        </authorList>
    </citation>
    <scope>NUCLEOTIDE SEQUENCE</scope>
    <source>
        <strain evidence="1">JB2</strain>
    </source>
</reference>
<keyword evidence="1" id="KW-0614">Plasmid</keyword>
<geneLocation type="plasmid" evidence="1 2">
    <name>p1</name>
</geneLocation>
<dbReference type="Proteomes" id="UP000594603">
    <property type="component" value="Plasmid p1"/>
</dbReference>
<organism evidence="1 2">
    <name type="scientific">Candidatus Sarcina troglodytae</name>
    <dbReference type="NCBI Taxonomy" id="2726954"/>
    <lineage>
        <taxon>Bacteria</taxon>
        <taxon>Bacillati</taxon>
        <taxon>Bacillota</taxon>
        <taxon>Clostridia</taxon>
        <taxon>Eubacteriales</taxon>
        <taxon>Clostridiaceae</taxon>
        <taxon>Sarcina</taxon>
    </lineage>
</organism>
<keyword evidence="2" id="KW-1185">Reference proteome</keyword>
<sequence length="224" mass="25451">MNEIKSSENNILKATWFTVFMLIFFFPVGLFLMFKYKKFNKVSRGIITGICALIFLISIFNSSNTKSSSSTNSNTATPEMTTDLNKDTIQTEKTTKELIEDAIPTTIKNLEKINYVEMVGDSQPVVFILKMNDNLSKNFMLKGAYLNAKDIIKSVYAVAGDKITSYQFVFNFPLVDMYGNEEDGKVLSFDMSKETVEKINWDNITTDNLIALSENVFMHPDLKQ</sequence>
<accession>A0ACD1BGN7</accession>
<proteinExistence type="predicted"/>
<gene>
    <name evidence="1" type="ORF">HH195_11705</name>
</gene>